<dbReference type="Proteomes" id="UP000324222">
    <property type="component" value="Unassembled WGS sequence"/>
</dbReference>
<dbReference type="AlphaFoldDB" id="A0A5B7H160"/>
<accession>A0A5B7H160</accession>
<reference evidence="1 2" key="1">
    <citation type="submission" date="2019-05" db="EMBL/GenBank/DDBJ databases">
        <title>Another draft genome of Portunus trituberculatus and its Hox gene families provides insights of decapod evolution.</title>
        <authorList>
            <person name="Jeong J.-H."/>
            <person name="Song I."/>
            <person name="Kim S."/>
            <person name="Choi T."/>
            <person name="Kim D."/>
            <person name="Ryu S."/>
            <person name="Kim W."/>
        </authorList>
    </citation>
    <scope>NUCLEOTIDE SEQUENCE [LARGE SCALE GENOMIC DNA]</scope>
    <source>
        <tissue evidence="1">Muscle</tissue>
    </source>
</reference>
<proteinExistence type="predicted"/>
<keyword evidence="2" id="KW-1185">Reference proteome</keyword>
<gene>
    <name evidence="1" type="ORF">E2C01_057729</name>
</gene>
<dbReference type="EMBL" id="VSRR010021064">
    <property type="protein sequence ID" value="MPC63629.1"/>
    <property type="molecule type" value="Genomic_DNA"/>
</dbReference>
<evidence type="ECO:0000313" key="2">
    <source>
        <dbReference type="Proteomes" id="UP000324222"/>
    </source>
</evidence>
<sequence length="61" mass="7274">MWTGMKRVLISHLHWKLNYFVDASDVDIKFSRSLNYFTELQSNAKDSYRKGALLQGRMDQY</sequence>
<comment type="caution">
    <text evidence="1">The sequence shown here is derived from an EMBL/GenBank/DDBJ whole genome shotgun (WGS) entry which is preliminary data.</text>
</comment>
<name>A0A5B7H160_PORTR</name>
<evidence type="ECO:0000313" key="1">
    <source>
        <dbReference type="EMBL" id="MPC63629.1"/>
    </source>
</evidence>
<protein>
    <submittedName>
        <fullName evidence="1">Uncharacterized protein</fullName>
    </submittedName>
</protein>
<organism evidence="1 2">
    <name type="scientific">Portunus trituberculatus</name>
    <name type="common">Swimming crab</name>
    <name type="synonym">Neptunus trituberculatus</name>
    <dbReference type="NCBI Taxonomy" id="210409"/>
    <lineage>
        <taxon>Eukaryota</taxon>
        <taxon>Metazoa</taxon>
        <taxon>Ecdysozoa</taxon>
        <taxon>Arthropoda</taxon>
        <taxon>Crustacea</taxon>
        <taxon>Multicrustacea</taxon>
        <taxon>Malacostraca</taxon>
        <taxon>Eumalacostraca</taxon>
        <taxon>Eucarida</taxon>
        <taxon>Decapoda</taxon>
        <taxon>Pleocyemata</taxon>
        <taxon>Brachyura</taxon>
        <taxon>Eubrachyura</taxon>
        <taxon>Portunoidea</taxon>
        <taxon>Portunidae</taxon>
        <taxon>Portuninae</taxon>
        <taxon>Portunus</taxon>
    </lineage>
</organism>